<dbReference type="InterPro" id="IPR036097">
    <property type="entry name" value="HisK_dim/P_sf"/>
</dbReference>
<dbReference type="Pfam" id="PF00512">
    <property type="entry name" value="HisKA"/>
    <property type="match status" value="1"/>
</dbReference>
<dbReference type="InterPro" id="IPR005467">
    <property type="entry name" value="His_kinase_dom"/>
</dbReference>
<evidence type="ECO:0000256" key="5">
    <source>
        <dbReference type="ARBA" id="ARBA00022679"/>
    </source>
</evidence>
<comment type="caution">
    <text evidence="13">The sequence shown here is derived from an EMBL/GenBank/DDBJ whole genome shotgun (WGS) entry which is preliminary data.</text>
</comment>
<dbReference type="Pfam" id="PF02518">
    <property type="entry name" value="HATPase_c"/>
    <property type="match status" value="1"/>
</dbReference>
<dbReference type="InterPro" id="IPR003594">
    <property type="entry name" value="HATPase_dom"/>
</dbReference>
<dbReference type="PRINTS" id="PR00344">
    <property type="entry name" value="BCTRLSENSOR"/>
</dbReference>
<dbReference type="PROSITE" id="PS50109">
    <property type="entry name" value="HIS_KIN"/>
    <property type="match status" value="1"/>
</dbReference>
<dbReference type="AlphaFoldDB" id="A0A943HHW4"/>
<reference evidence="13" key="1">
    <citation type="submission" date="2021-02" db="EMBL/GenBank/DDBJ databases">
        <title>Infant gut strain persistence is associated with maternal origin, phylogeny, and functional potential including surface adhesion and iron acquisition.</title>
        <authorList>
            <person name="Lou Y.C."/>
        </authorList>
    </citation>
    <scope>NUCLEOTIDE SEQUENCE</scope>
    <source>
        <strain evidence="13">L3_101_000M1_dasL3_101_000M1_concoct_87</strain>
    </source>
</reference>
<keyword evidence="4" id="KW-0597">Phosphoprotein</keyword>
<dbReference type="CDD" id="cd00075">
    <property type="entry name" value="HATPase"/>
    <property type="match status" value="1"/>
</dbReference>
<evidence type="ECO:0000313" key="14">
    <source>
        <dbReference type="Proteomes" id="UP000759273"/>
    </source>
</evidence>
<dbReference type="SMART" id="SM00388">
    <property type="entry name" value="HisKA"/>
    <property type="match status" value="1"/>
</dbReference>
<dbReference type="Gene3D" id="1.10.287.130">
    <property type="match status" value="1"/>
</dbReference>
<dbReference type="InterPro" id="IPR003661">
    <property type="entry name" value="HisK_dim/P_dom"/>
</dbReference>
<dbReference type="InterPro" id="IPR004358">
    <property type="entry name" value="Sig_transdc_His_kin-like_C"/>
</dbReference>
<evidence type="ECO:0000259" key="12">
    <source>
        <dbReference type="PROSITE" id="PS50109"/>
    </source>
</evidence>
<feature type="transmembrane region" description="Helical" evidence="11">
    <location>
        <begin position="21"/>
        <end position="41"/>
    </location>
</feature>
<accession>A0A943HHW4</accession>
<dbReference type="GO" id="GO:0000155">
    <property type="term" value="F:phosphorelay sensor kinase activity"/>
    <property type="evidence" value="ECO:0007669"/>
    <property type="project" value="InterPro"/>
</dbReference>
<evidence type="ECO:0000256" key="10">
    <source>
        <dbReference type="ARBA" id="ARBA00023136"/>
    </source>
</evidence>
<keyword evidence="10 11" id="KW-0472">Membrane</keyword>
<keyword evidence="8 11" id="KW-1133">Transmembrane helix</keyword>
<evidence type="ECO:0000256" key="8">
    <source>
        <dbReference type="ARBA" id="ARBA00022989"/>
    </source>
</evidence>
<dbReference type="PANTHER" id="PTHR45436">
    <property type="entry name" value="SENSOR HISTIDINE KINASE YKOH"/>
    <property type="match status" value="1"/>
</dbReference>
<feature type="domain" description="Histidine kinase" evidence="12">
    <location>
        <begin position="262"/>
        <end position="483"/>
    </location>
</feature>
<dbReference type="Gene3D" id="3.30.565.10">
    <property type="entry name" value="Histidine kinase-like ATPase, C-terminal domain"/>
    <property type="match status" value="1"/>
</dbReference>
<evidence type="ECO:0000256" key="1">
    <source>
        <dbReference type="ARBA" id="ARBA00000085"/>
    </source>
</evidence>
<dbReference type="FunFam" id="1.10.287.130:FF:000001">
    <property type="entry name" value="Two-component sensor histidine kinase"/>
    <property type="match status" value="1"/>
</dbReference>
<evidence type="ECO:0000256" key="9">
    <source>
        <dbReference type="ARBA" id="ARBA00023012"/>
    </source>
</evidence>
<organism evidence="13 14">
    <name type="scientific">Subdoligranulum variabile</name>
    <dbReference type="NCBI Taxonomy" id="214851"/>
    <lineage>
        <taxon>Bacteria</taxon>
        <taxon>Bacillati</taxon>
        <taxon>Bacillota</taxon>
        <taxon>Clostridia</taxon>
        <taxon>Eubacteriales</taxon>
        <taxon>Oscillospiraceae</taxon>
        <taxon>Subdoligranulum</taxon>
    </lineage>
</organism>
<evidence type="ECO:0000256" key="2">
    <source>
        <dbReference type="ARBA" id="ARBA00004370"/>
    </source>
</evidence>
<dbReference type="SMART" id="SM00387">
    <property type="entry name" value="HATPase_c"/>
    <property type="match status" value="1"/>
</dbReference>
<dbReference type="SUPFAM" id="SSF47384">
    <property type="entry name" value="Homodimeric domain of signal transducing histidine kinase"/>
    <property type="match status" value="1"/>
</dbReference>
<dbReference type="PANTHER" id="PTHR45436:SF5">
    <property type="entry name" value="SENSOR HISTIDINE KINASE TRCS"/>
    <property type="match status" value="1"/>
</dbReference>
<dbReference type="GO" id="GO:0005886">
    <property type="term" value="C:plasma membrane"/>
    <property type="evidence" value="ECO:0007669"/>
    <property type="project" value="TreeGrafter"/>
</dbReference>
<dbReference type="InterPro" id="IPR050428">
    <property type="entry name" value="TCS_sensor_his_kinase"/>
</dbReference>
<dbReference type="CDD" id="cd00082">
    <property type="entry name" value="HisKA"/>
    <property type="match status" value="1"/>
</dbReference>
<protein>
    <recommendedName>
        <fullName evidence="3">histidine kinase</fullName>
        <ecNumber evidence="3">2.7.13.3</ecNumber>
    </recommendedName>
</protein>
<dbReference type="EMBL" id="JAGZGG010000015">
    <property type="protein sequence ID" value="MBS5332403.1"/>
    <property type="molecule type" value="Genomic_DNA"/>
</dbReference>
<evidence type="ECO:0000256" key="4">
    <source>
        <dbReference type="ARBA" id="ARBA00022553"/>
    </source>
</evidence>
<evidence type="ECO:0000256" key="3">
    <source>
        <dbReference type="ARBA" id="ARBA00012438"/>
    </source>
</evidence>
<keyword evidence="9" id="KW-0902">Two-component regulatory system</keyword>
<sequence>MTDEQRSEKQPLSMTRRYRRGLILTGVLCVLAMLAAATVLFQRSYTDRVDDYLAQLGGSYAAAYKAQPTHDAKTLVSLLPKPGVDAPRFTLINGDGTVLFDSKTSALVYDAANTVYAVMDSHLPSHADRPEFQQAMADGTASVTRESETVRRETHYYAVRIDTPDGAQVLRVGEDIASIWGLSTDTLPLLCAAMVLILAAATLFSWWLTRRMVQPINHLAEHLDTIEADVPYQELIPLARTIQTDRKLREDNETMRREFTANVSHELKTPLTSISGYAELIETGMAKPADVPTFAARIHKEAQRMIALVSDILQLSELDSTQASHSRETVTEFAPVDLAALVKETAQNMTVNARRAYVTLQYDVRPATVRGSRDQLSELAQNLCDNAIRYNRPGGHVELRCGVGNDGCPYFEVADNGIGIPQDSQTRVFERFYRVDKSRSKATGGTGLGLAIVKHIALLHDAKIDLQSQVGTGTTIRVTFPKG</sequence>
<dbReference type="InterPro" id="IPR036890">
    <property type="entry name" value="HATPase_C_sf"/>
</dbReference>
<dbReference type="Proteomes" id="UP000759273">
    <property type="component" value="Unassembled WGS sequence"/>
</dbReference>
<comment type="catalytic activity">
    <reaction evidence="1">
        <text>ATP + protein L-histidine = ADP + protein N-phospho-L-histidine.</text>
        <dbReference type="EC" id="2.7.13.3"/>
    </reaction>
</comment>
<keyword evidence="6 11" id="KW-0812">Transmembrane</keyword>
<gene>
    <name evidence="13" type="ORF">KHY36_07740</name>
</gene>
<keyword evidence="7 13" id="KW-0418">Kinase</keyword>
<dbReference type="SUPFAM" id="SSF55874">
    <property type="entry name" value="ATPase domain of HSP90 chaperone/DNA topoisomerase II/histidine kinase"/>
    <property type="match status" value="1"/>
</dbReference>
<comment type="subcellular location">
    <subcellularLocation>
        <location evidence="2">Membrane</location>
    </subcellularLocation>
</comment>
<evidence type="ECO:0000313" key="13">
    <source>
        <dbReference type="EMBL" id="MBS5332403.1"/>
    </source>
</evidence>
<evidence type="ECO:0000256" key="7">
    <source>
        <dbReference type="ARBA" id="ARBA00022777"/>
    </source>
</evidence>
<dbReference type="EC" id="2.7.13.3" evidence="3"/>
<proteinExistence type="predicted"/>
<dbReference type="FunFam" id="3.30.565.10:FF:000006">
    <property type="entry name" value="Sensor histidine kinase WalK"/>
    <property type="match status" value="1"/>
</dbReference>
<evidence type="ECO:0000256" key="11">
    <source>
        <dbReference type="SAM" id="Phobius"/>
    </source>
</evidence>
<keyword evidence="5" id="KW-0808">Transferase</keyword>
<evidence type="ECO:0000256" key="6">
    <source>
        <dbReference type="ARBA" id="ARBA00022692"/>
    </source>
</evidence>
<name>A0A943HHW4_9FIRM</name>
<feature type="transmembrane region" description="Helical" evidence="11">
    <location>
        <begin position="187"/>
        <end position="208"/>
    </location>
</feature>